<sequence length="146" mass="17216">MSPFSTVFRELRIFCELRQAEFASQLGYEQSYISAIELGTKGPPSIDFIERLVQRLQLDEHWKKRLLEALDESQRKIMLPNEAPDEMYRMFNELRRQIGALHPAQVELIRMALRMPVMLSHPPFKPLRPLKRKGEPDRTDVVEIIR</sequence>
<gene>
    <name evidence="2" type="ORF">OPV09_27205</name>
</gene>
<dbReference type="InterPro" id="IPR010982">
    <property type="entry name" value="Lambda_DNA-bd_dom_sf"/>
</dbReference>
<name>A0ABZ2GPW3_9BURK</name>
<dbReference type="InterPro" id="IPR001387">
    <property type="entry name" value="Cro/C1-type_HTH"/>
</dbReference>
<dbReference type="Gene3D" id="1.10.260.40">
    <property type="entry name" value="lambda repressor-like DNA-binding domains"/>
    <property type="match status" value="1"/>
</dbReference>
<accession>A0ABZ2GPW3</accession>
<evidence type="ECO:0000259" key="1">
    <source>
        <dbReference type="PROSITE" id="PS50943"/>
    </source>
</evidence>
<dbReference type="Pfam" id="PF13560">
    <property type="entry name" value="HTH_31"/>
    <property type="match status" value="1"/>
</dbReference>
<feature type="domain" description="HTH cro/C1-type" evidence="1">
    <location>
        <begin position="8"/>
        <end position="63"/>
    </location>
</feature>
<reference evidence="2 3" key="1">
    <citation type="submission" date="2024-01" db="EMBL/GenBank/DDBJ databases">
        <title>Draft genome sequences of nine bacterial species from freshwater ponds near Washington, DC.</title>
        <authorList>
            <person name="Pavloudi C."/>
            <person name="Oliver L."/>
            <person name="Slattery K."/>
            <person name="Lissner G."/>
            <person name="Saw J.H."/>
        </authorList>
    </citation>
    <scope>NUCLEOTIDE SEQUENCE [LARGE SCALE GENOMIC DNA]</scope>
    <source>
        <strain evidence="3">TB1-E2</strain>
    </source>
</reference>
<dbReference type="CDD" id="cd00093">
    <property type="entry name" value="HTH_XRE"/>
    <property type="match status" value="1"/>
</dbReference>
<protein>
    <submittedName>
        <fullName evidence="2">Helix-turn-helix transcriptional regulator</fullName>
    </submittedName>
</protein>
<keyword evidence="3" id="KW-1185">Reference proteome</keyword>
<dbReference type="Proteomes" id="UP001373909">
    <property type="component" value="Chromosome"/>
</dbReference>
<dbReference type="RefSeq" id="WP_338679933.1">
    <property type="nucleotide sequence ID" value="NZ_CP142523.1"/>
</dbReference>
<organism evidence="2 3">
    <name type="scientific">Janthinobacterium aestuarii</name>
    <dbReference type="NCBI Taxonomy" id="2985511"/>
    <lineage>
        <taxon>Bacteria</taxon>
        <taxon>Pseudomonadati</taxon>
        <taxon>Pseudomonadota</taxon>
        <taxon>Betaproteobacteria</taxon>
        <taxon>Burkholderiales</taxon>
        <taxon>Oxalobacteraceae</taxon>
        <taxon>Janthinobacterium</taxon>
    </lineage>
</organism>
<evidence type="ECO:0000313" key="3">
    <source>
        <dbReference type="Proteomes" id="UP001373909"/>
    </source>
</evidence>
<evidence type="ECO:0000313" key="2">
    <source>
        <dbReference type="EMBL" id="WWO46335.1"/>
    </source>
</evidence>
<dbReference type="SUPFAM" id="SSF47413">
    <property type="entry name" value="lambda repressor-like DNA-binding domains"/>
    <property type="match status" value="1"/>
</dbReference>
<dbReference type="SMART" id="SM00530">
    <property type="entry name" value="HTH_XRE"/>
    <property type="match status" value="1"/>
</dbReference>
<dbReference type="EMBL" id="CP142523">
    <property type="protein sequence ID" value="WWO46335.1"/>
    <property type="molecule type" value="Genomic_DNA"/>
</dbReference>
<dbReference type="PROSITE" id="PS50943">
    <property type="entry name" value="HTH_CROC1"/>
    <property type="match status" value="1"/>
</dbReference>
<proteinExistence type="predicted"/>